<proteinExistence type="predicted"/>
<accession>A0A385E8T4</accession>
<dbReference type="Proteomes" id="UP000258997">
    <property type="component" value="Segment"/>
</dbReference>
<feature type="coiled-coil region" evidence="1">
    <location>
        <begin position="44"/>
        <end position="78"/>
    </location>
</feature>
<evidence type="ECO:0000313" key="2">
    <source>
        <dbReference type="EMBL" id="AXQ68251.1"/>
    </source>
</evidence>
<sequence>MPEGLRSYAKAAGAYEGEAVSVDVVPAVCLDEFRDNAIRLGKERDELAGRLAQANLNAQALAQELVEADERIQVLTADLEVSARQATLLAEYIDANIDLKAARSHLDAVITIVDACIEA</sequence>
<organism evidence="2 3">
    <name type="scientific">Caulobacter phage CcrBL10</name>
    <dbReference type="NCBI Taxonomy" id="2283269"/>
    <lineage>
        <taxon>Viruses</taxon>
        <taxon>Duplodnaviria</taxon>
        <taxon>Heunggongvirae</taxon>
        <taxon>Uroviricota</taxon>
        <taxon>Caudoviricetes</taxon>
        <taxon>Jeanschmidtviridae</taxon>
        <taxon>Poindextervirus</taxon>
        <taxon>Poindextervirus BL10</taxon>
    </lineage>
</organism>
<name>A0A385E8T4_9CAUD</name>
<evidence type="ECO:0000313" key="3">
    <source>
        <dbReference type="Proteomes" id="UP000258997"/>
    </source>
</evidence>
<keyword evidence="3" id="KW-1185">Reference proteome</keyword>
<gene>
    <name evidence="2" type="ORF">CcrBL10_gp047</name>
</gene>
<protein>
    <submittedName>
        <fullName evidence="2">Uncharacterized protein</fullName>
    </submittedName>
</protein>
<dbReference type="EMBL" id="MH588544">
    <property type="protein sequence ID" value="AXQ68251.1"/>
    <property type="molecule type" value="Genomic_DNA"/>
</dbReference>
<keyword evidence="1" id="KW-0175">Coiled coil</keyword>
<reference evidence="2 3" key="1">
    <citation type="submission" date="2018-07" db="EMBL/GenBank/DDBJ databases">
        <title>Giant CbK-like Caulobacter bacteriophages have genetically divergent genomes.</title>
        <authorList>
            <person name="Wilson K.M."/>
            <person name="Ely B."/>
        </authorList>
    </citation>
    <scope>NUCLEOTIDE SEQUENCE [LARGE SCALE GENOMIC DNA]</scope>
</reference>
<evidence type="ECO:0000256" key="1">
    <source>
        <dbReference type="SAM" id="Coils"/>
    </source>
</evidence>